<dbReference type="SMART" id="SM00855">
    <property type="entry name" value="PGAM"/>
    <property type="match status" value="1"/>
</dbReference>
<dbReference type="InterPro" id="IPR013078">
    <property type="entry name" value="His_Pase_superF_clade-1"/>
</dbReference>
<name>A0ABW2PBU2_9ACTN</name>
<organism evidence="2 3">
    <name type="scientific">Sphaerisporangium rhizosphaerae</name>
    <dbReference type="NCBI Taxonomy" id="2269375"/>
    <lineage>
        <taxon>Bacteria</taxon>
        <taxon>Bacillati</taxon>
        <taxon>Actinomycetota</taxon>
        <taxon>Actinomycetes</taxon>
        <taxon>Streptosporangiales</taxon>
        <taxon>Streptosporangiaceae</taxon>
        <taxon>Sphaerisporangium</taxon>
    </lineage>
</organism>
<dbReference type="Gene3D" id="3.40.50.1240">
    <property type="entry name" value="Phosphoglycerate mutase-like"/>
    <property type="match status" value="1"/>
</dbReference>
<comment type="caution">
    <text evidence="2">The sequence shown here is derived from an EMBL/GenBank/DDBJ whole genome shotgun (WGS) entry which is preliminary data.</text>
</comment>
<dbReference type="InterPro" id="IPR029033">
    <property type="entry name" value="His_PPase_superfam"/>
</dbReference>
<sequence length="244" mass="25321">MSARLILICHGFTDSLQRAAFPLDDEELNARGRREVARAVPLLTRTGALPSPSDAAGIAPGTTTRAVPGTTAPLRGPAARRRDAVLCGPAVRCRQTAAGLGLTAVVDHGLRDRDAGRWAGRTLAEIQAREPEELVAWLTDPAAAPHDGESVLALIERVAAWLRTAHGEGGGDGDGGSGGGGGGGSDGAGGRIIAVTHPDVIRAALVHVLGAPPDTFWRIDAEPLTSVRLTSHAGRWRLRLPRPA</sequence>
<feature type="compositionally biased region" description="Gly residues" evidence="1">
    <location>
        <begin position="167"/>
        <end position="185"/>
    </location>
</feature>
<dbReference type="EMBL" id="JBHTCG010000013">
    <property type="protein sequence ID" value="MFC7384631.1"/>
    <property type="molecule type" value="Genomic_DNA"/>
</dbReference>
<accession>A0ABW2PBU2</accession>
<dbReference type="RefSeq" id="WP_380828450.1">
    <property type="nucleotide sequence ID" value="NZ_JBHTCG010000013.1"/>
</dbReference>
<protein>
    <submittedName>
        <fullName evidence="2">Histidine phosphatase family protein</fullName>
    </submittedName>
</protein>
<keyword evidence="3" id="KW-1185">Reference proteome</keyword>
<evidence type="ECO:0000313" key="3">
    <source>
        <dbReference type="Proteomes" id="UP001596496"/>
    </source>
</evidence>
<feature type="region of interest" description="Disordered" evidence="1">
    <location>
        <begin position="51"/>
        <end position="77"/>
    </location>
</feature>
<proteinExistence type="predicted"/>
<gene>
    <name evidence="2" type="ORF">ACFQSB_20630</name>
</gene>
<reference evidence="3" key="1">
    <citation type="journal article" date="2019" name="Int. J. Syst. Evol. Microbiol.">
        <title>The Global Catalogue of Microorganisms (GCM) 10K type strain sequencing project: providing services to taxonomists for standard genome sequencing and annotation.</title>
        <authorList>
            <consortium name="The Broad Institute Genomics Platform"/>
            <consortium name="The Broad Institute Genome Sequencing Center for Infectious Disease"/>
            <person name="Wu L."/>
            <person name="Ma J."/>
        </authorList>
    </citation>
    <scope>NUCLEOTIDE SEQUENCE [LARGE SCALE GENOMIC DNA]</scope>
    <source>
        <strain evidence="3">CECT 7649</strain>
    </source>
</reference>
<dbReference type="Proteomes" id="UP001596496">
    <property type="component" value="Unassembled WGS sequence"/>
</dbReference>
<feature type="region of interest" description="Disordered" evidence="1">
    <location>
        <begin position="166"/>
        <end position="185"/>
    </location>
</feature>
<evidence type="ECO:0000313" key="2">
    <source>
        <dbReference type="EMBL" id="MFC7384631.1"/>
    </source>
</evidence>
<evidence type="ECO:0000256" key="1">
    <source>
        <dbReference type="SAM" id="MobiDB-lite"/>
    </source>
</evidence>
<dbReference type="Pfam" id="PF00300">
    <property type="entry name" value="His_Phos_1"/>
    <property type="match status" value="2"/>
</dbReference>
<dbReference type="SUPFAM" id="SSF53254">
    <property type="entry name" value="Phosphoglycerate mutase-like"/>
    <property type="match status" value="1"/>
</dbReference>